<evidence type="ECO:0000256" key="3">
    <source>
        <dbReference type="ARBA" id="ARBA00023159"/>
    </source>
</evidence>
<keyword evidence="1" id="KW-0805">Transcription regulation</keyword>
<dbReference type="CDD" id="cd06986">
    <property type="entry name" value="cupin_MmsR-like_N"/>
    <property type="match status" value="1"/>
</dbReference>
<dbReference type="SUPFAM" id="SSF51215">
    <property type="entry name" value="Regulatory protein AraC"/>
    <property type="match status" value="1"/>
</dbReference>
<dbReference type="InterPro" id="IPR009057">
    <property type="entry name" value="Homeodomain-like_sf"/>
</dbReference>
<dbReference type="PANTHER" id="PTHR46796">
    <property type="entry name" value="HTH-TYPE TRANSCRIPTIONAL ACTIVATOR RHAS-RELATED"/>
    <property type="match status" value="1"/>
</dbReference>
<dbReference type="SMART" id="SM00342">
    <property type="entry name" value="HTH_ARAC"/>
    <property type="match status" value="1"/>
</dbReference>
<keyword evidence="4" id="KW-0804">Transcription</keyword>
<accession>A0A9Q3YNF9</accession>
<keyword evidence="3" id="KW-0010">Activator</keyword>
<evidence type="ECO:0000256" key="4">
    <source>
        <dbReference type="ARBA" id="ARBA00023163"/>
    </source>
</evidence>
<sequence>MDKIAMHGTGSQVETSQWPLPESGRRVVIPPALVTELAAHPLCRDCLPHGAGFYPSAAGHQMDRGAPRDHLLIYCLAGSGEAELEGRRQSVGAGDVLLFREGRPHRYRANPDDPWTIYWAHLGGDRVDDYFDAVLDGPDAFVAPVGRHPRLTEDLDALLATVTRFRGHHLIYAANLLKSLLSYMALMRRQREDRNDALDVARVQAWLRARLHQRVDLDTLVTATSDLSRYHFIRAYKRQTGQTPMQAFQHLKISRACYLLDITDLSVVDIAQQLGFDDPYYFSRMFKKVMGMAPRDYRREHLAGGQLPT</sequence>
<dbReference type="PRINTS" id="PR00032">
    <property type="entry name" value="HTHARAC"/>
</dbReference>
<dbReference type="Gene3D" id="2.60.120.280">
    <property type="entry name" value="Regulatory protein AraC"/>
    <property type="match status" value="1"/>
</dbReference>
<keyword evidence="7" id="KW-1185">Reference proteome</keyword>
<evidence type="ECO:0000313" key="6">
    <source>
        <dbReference type="EMBL" id="MCC4309809.1"/>
    </source>
</evidence>
<dbReference type="EMBL" id="JAJGNA010000022">
    <property type="protein sequence ID" value="MCC4309809.1"/>
    <property type="molecule type" value="Genomic_DNA"/>
</dbReference>
<dbReference type="InterPro" id="IPR020449">
    <property type="entry name" value="Tscrpt_reg_AraC-type_HTH"/>
</dbReference>
<dbReference type="PROSITE" id="PS01124">
    <property type="entry name" value="HTH_ARAC_FAMILY_2"/>
    <property type="match status" value="1"/>
</dbReference>
<gene>
    <name evidence="6" type="ORF">LL252_14640</name>
</gene>
<comment type="caution">
    <text evidence="6">The sequence shown here is derived from an EMBL/GenBank/DDBJ whole genome shotgun (WGS) entry which is preliminary data.</text>
</comment>
<dbReference type="AlphaFoldDB" id="A0A9Q3YNF9"/>
<reference evidence="6" key="1">
    <citation type="submission" date="2021-10" db="EMBL/GenBank/DDBJ databases">
        <title>The diversity and Nitrogen Metabolism of Culturable Nitrate-Utilizing Bacteria Within the Oxygen Minimum Zone of the Changjiang (Yangtze River)Estuary.</title>
        <authorList>
            <person name="Zhang D."/>
            <person name="Zheng J."/>
            <person name="Liu S."/>
            <person name="He W."/>
        </authorList>
    </citation>
    <scope>NUCLEOTIDE SEQUENCE</scope>
    <source>
        <strain evidence="6">FXH-223</strain>
    </source>
</reference>
<evidence type="ECO:0000256" key="1">
    <source>
        <dbReference type="ARBA" id="ARBA00023015"/>
    </source>
</evidence>
<dbReference type="InterPro" id="IPR037923">
    <property type="entry name" value="HTH-like"/>
</dbReference>
<dbReference type="Pfam" id="PF12833">
    <property type="entry name" value="HTH_18"/>
    <property type="match status" value="1"/>
</dbReference>
<protein>
    <submittedName>
        <fullName evidence="6">AraC family transcriptional regulator</fullName>
    </submittedName>
</protein>
<dbReference type="InterPro" id="IPR003313">
    <property type="entry name" value="AraC-bd"/>
</dbReference>
<dbReference type="Proteomes" id="UP001108027">
    <property type="component" value="Unassembled WGS sequence"/>
</dbReference>
<dbReference type="Pfam" id="PF02311">
    <property type="entry name" value="AraC_binding"/>
    <property type="match status" value="1"/>
</dbReference>
<dbReference type="InterPro" id="IPR050204">
    <property type="entry name" value="AraC_XylS_family_regulators"/>
</dbReference>
<dbReference type="Gene3D" id="1.10.10.60">
    <property type="entry name" value="Homeodomain-like"/>
    <property type="match status" value="2"/>
</dbReference>
<evidence type="ECO:0000313" key="7">
    <source>
        <dbReference type="Proteomes" id="UP001108027"/>
    </source>
</evidence>
<dbReference type="InterPro" id="IPR018062">
    <property type="entry name" value="HTH_AraC-typ_CS"/>
</dbReference>
<dbReference type="GO" id="GO:0043565">
    <property type="term" value="F:sequence-specific DNA binding"/>
    <property type="evidence" value="ECO:0007669"/>
    <property type="project" value="InterPro"/>
</dbReference>
<dbReference type="SUPFAM" id="SSF46689">
    <property type="entry name" value="Homeodomain-like"/>
    <property type="match status" value="2"/>
</dbReference>
<evidence type="ECO:0000259" key="5">
    <source>
        <dbReference type="PROSITE" id="PS01124"/>
    </source>
</evidence>
<name>A0A9Q3YNF9_9GAMM</name>
<organism evidence="6 7">
    <name type="scientific">Alloalcanivorax marinus</name>
    <dbReference type="NCBI Taxonomy" id="1177169"/>
    <lineage>
        <taxon>Bacteria</taxon>
        <taxon>Pseudomonadati</taxon>
        <taxon>Pseudomonadota</taxon>
        <taxon>Gammaproteobacteria</taxon>
        <taxon>Oceanospirillales</taxon>
        <taxon>Alcanivoracaceae</taxon>
        <taxon>Alloalcanivorax</taxon>
    </lineage>
</organism>
<dbReference type="RefSeq" id="WP_228234544.1">
    <property type="nucleotide sequence ID" value="NZ_JAJGNA010000022.1"/>
</dbReference>
<dbReference type="PROSITE" id="PS00041">
    <property type="entry name" value="HTH_ARAC_FAMILY_1"/>
    <property type="match status" value="1"/>
</dbReference>
<feature type="domain" description="HTH araC/xylS-type" evidence="5">
    <location>
        <begin position="201"/>
        <end position="300"/>
    </location>
</feature>
<dbReference type="InterPro" id="IPR018060">
    <property type="entry name" value="HTH_AraC"/>
</dbReference>
<keyword evidence="2" id="KW-0238">DNA-binding</keyword>
<dbReference type="GO" id="GO:0003700">
    <property type="term" value="F:DNA-binding transcription factor activity"/>
    <property type="evidence" value="ECO:0007669"/>
    <property type="project" value="InterPro"/>
</dbReference>
<evidence type="ECO:0000256" key="2">
    <source>
        <dbReference type="ARBA" id="ARBA00023125"/>
    </source>
</evidence>
<proteinExistence type="predicted"/>